<proteinExistence type="predicted"/>
<comment type="caution">
    <text evidence="1">The sequence shown here is derived from an EMBL/GenBank/DDBJ whole genome shotgun (WGS) entry which is preliminary data.</text>
</comment>
<reference evidence="1 2" key="1">
    <citation type="journal article" date="2023" name="ACS Omega">
        <title>Identification of the Neoaspergillic Acid Biosynthesis Gene Cluster by Establishing an In Vitro CRISPR-Ribonucleoprotein Genetic System in Aspergillus melleus.</title>
        <authorList>
            <person name="Yuan B."/>
            <person name="Grau M.F."/>
            <person name="Murata R.M."/>
            <person name="Torok T."/>
            <person name="Venkateswaran K."/>
            <person name="Stajich J.E."/>
            <person name="Wang C.C.C."/>
        </authorList>
    </citation>
    <scope>NUCLEOTIDE SEQUENCE [LARGE SCALE GENOMIC DNA]</scope>
    <source>
        <strain evidence="1 2">IMV 1140</strain>
    </source>
</reference>
<protein>
    <submittedName>
        <fullName evidence="1">Uncharacterized protein</fullName>
    </submittedName>
</protein>
<organism evidence="1 2">
    <name type="scientific">Aspergillus melleus</name>
    <dbReference type="NCBI Taxonomy" id="138277"/>
    <lineage>
        <taxon>Eukaryota</taxon>
        <taxon>Fungi</taxon>
        <taxon>Dikarya</taxon>
        <taxon>Ascomycota</taxon>
        <taxon>Pezizomycotina</taxon>
        <taxon>Eurotiomycetes</taxon>
        <taxon>Eurotiomycetidae</taxon>
        <taxon>Eurotiales</taxon>
        <taxon>Aspergillaceae</taxon>
        <taxon>Aspergillus</taxon>
        <taxon>Aspergillus subgen. Circumdati</taxon>
    </lineage>
</organism>
<evidence type="ECO:0000313" key="2">
    <source>
        <dbReference type="Proteomes" id="UP001177260"/>
    </source>
</evidence>
<evidence type="ECO:0000313" key="1">
    <source>
        <dbReference type="EMBL" id="KAK1146168.1"/>
    </source>
</evidence>
<dbReference type="Proteomes" id="UP001177260">
    <property type="component" value="Unassembled WGS sequence"/>
</dbReference>
<gene>
    <name evidence="1" type="ORF">N8T08_003258</name>
</gene>
<sequence length="436" mass="47507">MVLSLFETVGAQGKWTRVALVNQVLSQRAQSLTQREGERVRKSSITSFSWCPPLKVPASEDKEARGAESKWGIQLLSVVTDENEVILLRPTRTSTGYSIEVLSSVLIQDPHLEHPQVQPGSVLSTVLKKQTKSLSLDCGPWLYRLGGKGTQAASSATANVAVLFGTTVKLDGSPELRLAVGTLGGMLQIIIPSSTYDGTGMSAIFDKQTNSQTLHLGTIGGYTLSMIPSADQTSYQFSEPPWKQQFDGIREQFDIDGDLGGLAIGRIWGLANYRGLVAVAFTLNPGDLIEYRTAAEERSTILFSRAYEPARESDDAIIHPAEPDRSPSFLRAMREEVLGYILFSNTGKFDQQPWGTKLIYAAACCTLVESQDAKLLSQAQKALQWLANTTGVDLSEEINKSKDKINGRLAPGAAGLGGIQVKKHNARRVIYLFDVD</sequence>
<dbReference type="EMBL" id="JAOPJF010000019">
    <property type="protein sequence ID" value="KAK1146168.1"/>
    <property type="molecule type" value="Genomic_DNA"/>
</dbReference>
<accession>A0ACC3B7K4</accession>
<keyword evidence="2" id="KW-1185">Reference proteome</keyword>
<name>A0ACC3B7K4_9EURO</name>